<dbReference type="InterPro" id="IPR020904">
    <property type="entry name" value="Sc_DH/Rdtase_CS"/>
</dbReference>
<evidence type="ECO:0000313" key="5">
    <source>
        <dbReference type="EMBL" id="SMC43716.1"/>
    </source>
</evidence>
<keyword evidence="6" id="KW-1185">Reference proteome</keyword>
<dbReference type="PANTHER" id="PTHR42879">
    <property type="entry name" value="3-OXOACYL-(ACYL-CARRIER-PROTEIN) REDUCTASE"/>
    <property type="match status" value="1"/>
</dbReference>
<protein>
    <submittedName>
        <fullName evidence="5">3-oxoacyl-[acyl-carrier protein] reductase</fullName>
    </submittedName>
</protein>
<dbReference type="GO" id="GO:0032787">
    <property type="term" value="P:monocarboxylic acid metabolic process"/>
    <property type="evidence" value="ECO:0007669"/>
    <property type="project" value="UniProtKB-ARBA"/>
</dbReference>
<evidence type="ECO:0000313" key="6">
    <source>
        <dbReference type="Proteomes" id="UP000192418"/>
    </source>
</evidence>
<evidence type="ECO:0000256" key="2">
    <source>
        <dbReference type="ARBA" id="ARBA00023002"/>
    </source>
</evidence>
<feature type="domain" description="Ketoreductase" evidence="4">
    <location>
        <begin position="5"/>
        <end position="183"/>
    </location>
</feature>
<keyword evidence="2" id="KW-0560">Oxidoreductase</keyword>
<evidence type="ECO:0000259" key="4">
    <source>
        <dbReference type="SMART" id="SM00822"/>
    </source>
</evidence>
<name>A0A1W1Z5S5_9BACT</name>
<dbReference type="STRING" id="1121400.SAMN02746065_10289"/>
<accession>A0A1W1Z5S5</accession>
<dbReference type="PROSITE" id="PS00061">
    <property type="entry name" value="ADH_SHORT"/>
    <property type="match status" value="1"/>
</dbReference>
<dbReference type="Proteomes" id="UP000192418">
    <property type="component" value="Unassembled WGS sequence"/>
</dbReference>
<evidence type="ECO:0000256" key="3">
    <source>
        <dbReference type="RuleBase" id="RU000363"/>
    </source>
</evidence>
<reference evidence="5 6" key="1">
    <citation type="submission" date="2017-04" db="EMBL/GenBank/DDBJ databases">
        <authorList>
            <person name="Afonso C.L."/>
            <person name="Miller P.J."/>
            <person name="Scott M.A."/>
            <person name="Spackman E."/>
            <person name="Goraichik I."/>
            <person name="Dimitrov K.M."/>
            <person name="Suarez D.L."/>
            <person name="Swayne D.E."/>
        </authorList>
    </citation>
    <scope>NUCLEOTIDE SEQUENCE [LARGE SCALE GENOMIC DNA]</scope>
    <source>
        <strain evidence="5 6">DSM 3385</strain>
    </source>
</reference>
<dbReference type="SMART" id="SM00822">
    <property type="entry name" value="PKS_KR"/>
    <property type="match status" value="1"/>
</dbReference>
<dbReference type="Pfam" id="PF00106">
    <property type="entry name" value="adh_short"/>
    <property type="match status" value="1"/>
</dbReference>
<dbReference type="InterPro" id="IPR050259">
    <property type="entry name" value="SDR"/>
</dbReference>
<sequence length="243" mass="26880">MNIERVVIVSGGSRGLGLALVKHLLHKGHTVVTFARKKTTEISDLILEYHEKLYFDEVDLQDAVALKQFLIAVNQKYGRIDALINNAAIGQDHLLVHTPEEAIHNIVNINLVAPIILTRLVLKYMLLANNGGRIVNISSICAERGYPGLSTYSATKGALNAFTRSLAREVGERKIYINSIAPGFFESEMSSVLRADQLNTIKRRTPTKELTQTSNILPIINMLLFEQTNITGQTIFIDGGISN</sequence>
<gene>
    <name evidence="5" type="ORF">SAMN02746065_10289</name>
</gene>
<dbReference type="OrthoDB" id="5363038at2"/>
<dbReference type="PANTHER" id="PTHR42879:SF2">
    <property type="entry name" value="3-OXOACYL-[ACYL-CARRIER-PROTEIN] REDUCTASE FABG"/>
    <property type="match status" value="1"/>
</dbReference>
<evidence type="ECO:0000256" key="1">
    <source>
        <dbReference type="ARBA" id="ARBA00006484"/>
    </source>
</evidence>
<organism evidence="5 6">
    <name type="scientific">Desulfocicer vacuolatum DSM 3385</name>
    <dbReference type="NCBI Taxonomy" id="1121400"/>
    <lineage>
        <taxon>Bacteria</taxon>
        <taxon>Pseudomonadati</taxon>
        <taxon>Thermodesulfobacteriota</taxon>
        <taxon>Desulfobacteria</taxon>
        <taxon>Desulfobacterales</taxon>
        <taxon>Desulfobacteraceae</taxon>
        <taxon>Desulfocicer</taxon>
    </lineage>
</organism>
<dbReference type="CDD" id="cd05233">
    <property type="entry name" value="SDR_c"/>
    <property type="match status" value="1"/>
</dbReference>
<dbReference type="InterPro" id="IPR036291">
    <property type="entry name" value="NAD(P)-bd_dom_sf"/>
</dbReference>
<dbReference type="AlphaFoldDB" id="A0A1W1Z5S5"/>
<dbReference type="InterPro" id="IPR057326">
    <property type="entry name" value="KR_dom"/>
</dbReference>
<dbReference type="PRINTS" id="PR00080">
    <property type="entry name" value="SDRFAMILY"/>
</dbReference>
<dbReference type="SUPFAM" id="SSF51735">
    <property type="entry name" value="NAD(P)-binding Rossmann-fold domains"/>
    <property type="match status" value="1"/>
</dbReference>
<comment type="similarity">
    <text evidence="1 3">Belongs to the short-chain dehydrogenases/reductases (SDR) family.</text>
</comment>
<dbReference type="EMBL" id="FWXY01000002">
    <property type="protein sequence ID" value="SMC43716.1"/>
    <property type="molecule type" value="Genomic_DNA"/>
</dbReference>
<proteinExistence type="inferred from homology"/>
<dbReference type="FunFam" id="3.40.50.720:FF:000173">
    <property type="entry name" value="3-oxoacyl-[acyl-carrier protein] reductase"/>
    <property type="match status" value="1"/>
</dbReference>
<dbReference type="PRINTS" id="PR00081">
    <property type="entry name" value="GDHRDH"/>
</dbReference>
<dbReference type="InterPro" id="IPR002347">
    <property type="entry name" value="SDR_fam"/>
</dbReference>
<dbReference type="GO" id="GO:0016491">
    <property type="term" value="F:oxidoreductase activity"/>
    <property type="evidence" value="ECO:0007669"/>
    <property type="project" value="UniProtKB-KW"/>
</dbReference>
<dbReference type="Gene3D" id="3.40.50.720">
    <property type="entry name" value="NAD(P)-binding Rossmann-like Domain"/>
    <property type="match status" value="1"/>
</dbReference>